<reference evidence="3 4" key="1">
    <citation type="submission" date="2024-06" db="EMBL/GenBank/DDBJ databases">
        <title>Genomic Encyclopedia of Type Strains, Phase IV (KMG-IV): sequencing the most valuable type-strain genomes for metagenomic binning, comparative biology and taxonomic classification.</title>
        <authorList>
            <person name="Goeker M."/>
        </authorList>
    </citation>
    <scope>NUCLEOTIDE SEQUENCE [LARGE SCALE GENOMIC DNA]</scope>
    <source>
        <strain evidence="3 4">DSM 100022</strain>
    </source>
</reference>
<proteinExistence type="inferred from homology"/>
<feature type="domain" description="Flagellar motor switch protein FliN-like C-terminal" evidence="2">
    <location>
        <begin position="247"/>
        <end position="315"/>
    </location>
</feature>
<accession>A0ABV2GX68</accession>
<sequence>MAFQSRLGDMPLSVRMERIVWQQEPSTAPMFDCIWRVGDETIVLSLCRRLAEALISTVQNGLALPCEPTGSLVLELALEPLIARLESQTQRNVQFLRTGDPMTPAPYLEFDIVCGPVNGKVRLFLFSPLDGRVPSAFCALGELLGQLQRQPCNLLSELPITVAAEIGSLSASAALLRNARAGDALLPDVLPFGRGQIILSAGRLWAAADIAGDRLILRRPFRPRPCRLENAHMTTQPESQQAPTEADLDDVEITLVFECGRWSMPLRELRSAGEGHVFELGRPIDGPVDILANGQRIGCGDIVRIGDGLGIRLRGRLACND</sequence>
<comment type="caution">
    <text evidence="3">The sequence shown here is derived from an EMBL/GenBank/DDBJ whole genome shotgun (WGS) entry which is preliminary data.</text>
</comment>
<dbReference type="Pfam" id="PF01052">
    <property type="entry name" value="FliMN_C"/>
    <property type="match status" value="1"/>
</dbReference>
<evidence type="ECO:0000256" key="1">
    <source>
        <dbReference type="ARBA" id="ARBA00009226"/>
    </source>
</evidence>
<dbReference type="SUPFAM" id="SSF101801">
    <property type="entry name" value="Surface presentation of antigens (SPOA)"/>
    <property type="match status" value="1"/>
</dbReference>
<dbReference type="PANTHER" id="PTHR30034:SF6">
    <property type="entry name" value="YOP PROTEINS TRANSLOCATION PROTEIN Q"/>
    <property type="match status" value="1"/>
</dbReference>
<dbReference type="NCBIfam" id="TIGR02551">
    <property type="entry name" value="SpaO_YscQ"/>
    <property type="match status" value="1"/>
</dbReference>
<keyword evidence="4" id="KW-1185">Reference proteome</keyword>
<name>A0ABV2GX68_9HYPH</name>
<protein>
    <submittedName>
        <fullName evidence="3">Type III secretion protein Q</fullName>
    </submittedName>
</protein>
<evidence type="ECO:0000313" key="3">
    <source>
        <dbReference type="EMBL" id="MET3582881.1"/>
    </source>
</evidence>
<evidence type="ECO:0000259" key="2">
    <source>
        <dbReference type="Pfam" id="PF01052"/>
    </source>
</evidence>
<dbReference type="Proteomes" id="UP001549204">
    <property type="component" value="Unassembled WGS sequence"/>
</dbReference>
<evidence type="ECO:0000313" key="4">
    <source>
        <dbReference type="Proteomes" id="UP001549204"/>
    </source>
</evidence>
<dbReference type="EMBL" id="JBEPMC010000014">
    <property type="protein sequence ID" value="MET3582881.1"/>
    <property type="molecule type" value="Genomic_DNA"/>
</dbReference>
<dbReference type="PANTHER" id="PTHR30034">
    <property type="entry name" value="FLAGELLAR MOTOR SWITCH PROTEIN FLIM"/>
    <property type="match status" value="1"/>
</dbReference>
<comment type="similarity">
    <text evidence="1">Belongs to the FliN/MopA/SpaO family.</text>
</comment>
<organism evidence="3 4">
    <name type="scientific">Mesorhizobium robiniae</name>
    <dbReference type="NCBI Taxonomy" id="559315"/>
    <lineage>
        <taxon>Bacteria</taxon>
        <taxon>Pseudomonadati</taxon>
        <taxon>Pseudomonadota</taxon>
        <taxon>Alphaproteobacteria</taxon>
        <taxon>Hyphomicrobiales</taxon>
        <taxon>Phyllobacteriaceae</taxon>
        <taxon>Mesorhizobium</taxon>
    </lineage>
</organism>
<dbReference type="InterPro" id="IPR036429">
    <property type="entry name" value="SpoA-like_sf"/>
</dbReference>
<dbReference type="InterPro" id="IPR001172">
    <property type="entry name" value="FliN_T3SS_HrcQb"/>
</dbReference>
<dbReference type="PRINTS" id="PR00956">
    <property type="entry name" value="FLGMOTORFLIN"/>
</dbReference>
<gene>
    <name evidence="3" type="ORF">ABID19_005943</name>
</gene>
<dbReference type="InterPro" id="IPR001543">
    <property type="entry name" value="FliN-like_C"/>
</dbReference>
<dbReference type="Gene3D" id="2.30.330.10">
    <property type="entry name" value="SpoA-like"/>
    <property type="match status" value="1"/>
</dbReference>
<dbReference type="InterPro" id="IPR013385">
    <property type="entry name" value="T3SS_SpaO/YscQ/SpaO"/>
</dbReference>